<dbReference type="SUPFAM" id="SSF54593">
    <property type="entry name" value="Glyoxalase/Bleomycin resistance protein/Dihydroxybiphenyl dioxygenase"/>
    <property type="match status" value="1"/>
</dbReference>
<evidence type="ECO:0000259" key="4">
    <source>
        <dbReference type="PROSITE" id="PS51819"/>
    </source>
</evidence>
<dbReference type="AlphaFoldDB" id="A0A132BVK4"/>
<dbReference type="Gene3D" id="3.10.180.10">
    <property type="entry name" value="2,3-Dihydroxybiphenyl 1,2-Dioxygenase, domain 1"/>
    <property type="match status" value="1"/>
</dbReference>
<proteinExistence type="inferred from homology"/>
<dbReference type="EMBL" id="LPUY01000076">
    <property type="protein sequence ID" value="KUP92324.1"/>
    <property type="molecule type" value="Genomic_DNA"/>
</dbReference>
<dbReference type="InterPro" id="IPR037523">
    <property type="entry name" value="VOC_core"/>
</dbReference>
<accession>A0A132BVK4</accession>
<organism evidence="5 6">
    <name type="scientific">Tritonibacter horizontis</name>
    <dbReference type="NCBI Taxonomy" id="1768241"/>
    <lineage>
        <taxon>Bacteria</taxon>
        <taxon>Pseudomonadati</taxon>
        <taxon>Pseudomonadota</taxon>
        <taxon>Alphaproteobacteria</taxon>
        <taxon>Rhodobacterales</taxon>
        <taxon>Paracoccaceae</taxon>
        <taxon>Tritonibacter</taxon>
    </lineage>
</organism>
<dbReference type="InterPro" id="IPR000335">
    <property type="entry name" value="Bleomycin-R"/>
</dbReference>
<keyword evidence="6" id="KW-1185">Reference proteome</keyword>
<dbReference type="PROSITE" id="PS51819">
    <property type="entry name" value="VOC"/>
    <property type="match status" value="1"/>
</dbReference>
<comment type="similarity">
    <text evidence="1">Belongs to the bleomycin resistance protein family.</text>
</comment>
<evidence type="ECO:0000256" key="3">
    <source>
        <dbReference type="ARBA" id="ARBA00023251"/>
    </source>
</evidence>
<sequence>MSETSDLIALRAAIPVIRIFDEAKALEFYVDYLGFTVDWSHRFEADLPIYLQVSRAGCLLHLSGHHGDATPGSTSFVPVADAAALHRELAAKAYPHLRPGLDEMPWGLQITVTDPFGNRLRFCEQRSAEASDADAG</sequence>
<dbReference type="Pfam" id="PF19581">
    <property type="entry name" value="Glyoxalase_7"/>
    <property type="match status" value="1"/>
</dbReference>
<dbReference type="InterPro" id="IPR029068">
    <property type="entry name" value="Glyas_Bleomycin-R_OHBP_Dase"/>
</dbReference>
<evidence type="ECO:0000256" key="1">
    <source>
        <dbReference type="ARBA" id="ARBA00011051"/>
    </source>
</evidence>
<reference evidence="5 6" key="1">
    <citation type="submission" date="2015-12" db="EMBL/GenBank/DDBJ databases">
        <title>Genome sequence of the marine Rhodobacteraceae strain O3.65, Candidatus Tritonibacter horizontis.</title>
        <authorList>
            <person name="Poehlein A."/>
            <person name="Giebel H.A."/>
            <person name="Voget S."/>
            <person name="Brinkhoff T."/>
        </authorList>
    </citation>
    <scope>NUCLEOTIDE SEQUENCE [LARGE SCALE GENOMIC DNA]</scope>
    <source>
        <strain evidence="5 6">O3.65</strain>
    </source>
</reference>
<keyword evidence="3" id="KW-0046">Antibiotic resistance</keyword>
<protein>
    <recommendedName>
        <fullName evidence="2">Bleomycin resistance protein</fullName>
    </recommendedName>
</protein>
<evidence type="ECO:0000313" key="5">
    <source>
        <dbReference type="EMBL" id="KUP92324.1"/>
    </source>
</evidence>
<dbReference type="CDD" id="cd08349">
    <property type="entry name" value="BLMA_like"/>
    <property type="match status" value="1"/>
</dbReference>
<name>A0A132BVK4_9RHOB</name>
<dbReference type="RefSeq" id="WP_082705145.1">
    <property type="nucleotide sequence ID" value="NZ_LPUY01000076.1"/>
</dbReference>
<gene>
    <name evidence="5" type="primary">ble</name>
    <name evidence="5" type="ORF">TRIHO_28120</name>
</gene>
<dbReference type="PATRIC" id="fig|1768241.3.peg.2944"/>
<dbReference type="Proteomes" id="UP000068382">
    <property type="component" value="Unassembled WGS sequence"/>
</dbReference>
<evidence type="ECO:0000313" key="6">
    <source>
        <dbReference type="Proteomes" id="UP000068382"/>
    </source>
</evidence>
<evidence type="ECO:0000256" key="2">
    <source>
        <dbReference type="ARBA" id="ARBA00021572"/>
    </source>
</evidence>
<comment type="caution">
    <text evidence="5">The sequence shown here is derived from an EMBL/GenBank/DDBJ whole genome shotgun (WGS) entry which is preliminary data.</text>
</comment>
<feature type="domain" description="VOC" evidence="4">
    <location>
        <begin position="11"/>
        <end position="125"/>
    </location>
</feature>
<dbReference type="GO" id="GO:0046677">
    <property type="term" value="P:response to antibiotic"/>
    <property type="evidence" value="ECO:0007669"/>
    <property type="project" value="UniProtKB-KW"/>
</dbReference>